<gene>
    <name evidence="3" type="ORF">BKA59DRAFT_534101</name>
</gene>
<dbReference type="OrthoDB" id="5101619at2759"/>
<dbReference type="EMBL" id="JAGPXF010000007">
    <property type="protein sequence ID" value="KAH7236514.1"/>
    <property type="molecule type" value="Genomic_DNA"/>
</dbReference>
<evidence type="ECO:0000256" key="2">
    <source>
        <dbReference type="SAM" id="SignalP"/>
    </source>
</evidence>
<evidence type="ECO:0000256" key="1">
    <source>
        <dbReference type="SAM" id="MobiDB-lite"/>
    </source>
</evidence>
<comment type="caution">
    <text evidence="3">The sequence shown here is derived from an EMBL/GenBank/DDBJ whole genome shotgun (WGS) entry which is preliminary data.</text>
</comment>
<evidence type="ECO:0000313" key="4">
    <source>
        <dbReference type="Proteomes" id="UP000813427"/>
    </source>
</evidence>
<dbReference type="AlphaFoldDB" id="A0A8K0W7K9"/>
<organism evidence="3 4">
    <name type="scientific">Fusarium tricinctum</name>
    <dbReference type="NCBI Taxonomy" id="61284"/>
    <lineage>
        <taxon>Eukaryota</taxon>
        <taxon>Fungi</taxon>
        <taxon>Dikarya</taxon>
        <taxon>Ascomycota</taxon>
        <taxon>Pezizomycotina</taxon>
        <taxon>Sordariomycetes</taxon>
        <taxon>Hypocreomycetidae</taxon>
        <taxon>Hypocreales</taxon>
        <taxon>Nectriaceae</taxon>
        <taxon>Fusarium</taxon>
        <taxon>Fusarium tricinctum species complex</taxon>
    </lineage>
</organism>
<sequence length="484" mass="52015">MLLHYYLTVTVALCCEVSAGPCRPHSSSTSIATTSSTVHTDDLISSTSLSTLSNVEVEATTVLESITSISFSTSLVILSDSTYDLSASIDPSAPISTSVVFSSVTTVAYSDTPTSDAALTTTITSSETAASPTTSDYQSPTLDETTVIDSTALDITTTTTEASFTTTENNEISLPQITSSSRDVSSDQTSAGAETSTAEITSAKSSTASTKEETTTTSTTSVESIQPTNYFLNGGFEIPNDVGEYTGTPSLLGRDVTVKSDPIQALSGTHYAELALPPTGTYVFRQSLTGLDPTKRYAYTYNWATNDMIAFHEFNAYLKFSTYIGNSGYELDYRGEVGPEDRYVKRKIVFGGNTAIAAALVQTRVQAVSITSGSIRFDDVSIFDYDPPCILLSPTPENKWCGLKGSVYSLTKEDKAIGKEQSLSLEDCVQSCHLEPTCQIISYVSIVGNNIGRCWRFKVPREDVEYIANSGLHIIYEPGCFSFK</sequence>
<accession>A0A8K0W7K9</accession>
<feature type="compositionally biased region" description="Low complexity" evidence="1">
    <location>
        <begin position="178"/>
        <end position="223"/>
    </location>
</feature>
<keyword evidence="4" id="KW-1185">Reference proteome</keyword>
<reference evidence="3" key="1">
    <citation type="journal article" date="2021" name="Nat. Commun.">
        <title>Genetic determinants of endophytism in the Arabidopsis root mycobiome.</title>
        <authorList>
            <person name="Mesny F."/>
            <person name="Miyauchi S."/>
            <person name="Thiergart T."/>
            <person name="Pickel B."/>
            <person name="Atanasova L."/>
            <person name="Karlsson M."/>
            <person name="Huettel B."/>
            <person name="Barry K.W."/>
            <person name="Haridas S."/>
            <person name="Chen C."/>
            <person name="Bauer D."/>
            <person name="Andreopoulos W."/>
            <person name="Pangilinan J."/>
            <person name="LaButti K."/>
            <person name="Riley R."/>
            <person name="Lipzen A."/>
            <person name="Clum A."/>
            <person name="Drula E."/>
            <person name="Henrissat B."/>
            <person name="Kohler A."/>
            <person name="Grigoriev I.V."/>
            <person name="Martin F.M."/>
            <person name="Hacquard S."/>
        </authorList>
    </citation>
    <scope>NUCLEOTIDE SEQUENCE</scope>
    <source>
        <strain evidence="3">MPI-SDFR-AT-0068</strain>
    </source>
</reference>
<evidence type="ECO:0008006" key="5">
    <source>
        <dbReference type="Google" id="ProtNLM"/>
    </source>
</evidence>
<proteinExistence type="predicted"/>
<keyword evidence="2" id="KW-0732">Signal</keyword>
<feature type="signal peptide" evidence="2">
    <location>
        <begin position="1"/>
        <end position="19"/>
    </location>
</feature>
<name>A0A8K0W7K9_9HYPO</name>
<protein>
    <recommendedName>
        <fullName evidence="5">Apple domain-containing protein</fullName>
    </recommendedName>
</protein>
<feature type="region of interest" description="Disordered" evidence="1">
    <location>
        <begin position="162"/>
        <end position="223"/>
    </location>
</feature>
<feature type="chain" id="PRO_5035477438" description="Apple domain-containing protein" evidence="2">
    <location>
        <begin position="20"/>
        <end position="484"/>
    </location>
</feature>
<evidence type="ECO:0000313" key="3">
    <source>
        <dbReference type="EMBL" id="KAH7236514.1"/>
    </source>
</evidence>
<feature type="compositionally biased region" description="Polar residues" evidence="1">
    <location>
        <begin position="168"/>
        <end position="177"/>
    </location>
</feature>
<dbReference type="Proteomes" id="UP000813427">
    <property type="component" value="Unassembled WGS sequence"/>
</dbReference>